<evidence type="ECO:0000256" key="1">
    <source>
        <dbReference type="SAM" id="MobiDB-lite"/>
    </source>
</evidence>
<proteinExistence type="predicted"/>
<accession>A0A1W0WER4</accession>
<protein>
    <submittedName>
        <fullName evidence="3">Uncharacterized protein</fullName>
    </submittedName>
</protein>
<keyword evidence="2" id="KW-1133">Transmembrane helix</keyword>
<keyword evidence="4" id="KW-1185">Reference proteome</keyword>
<feature type="transmembrane region" description="Helical" evidence="2">
    <location>
        <begin position="135"/>
        <end position="154"/>
    </location>
</feature>
<dbReference type="EMBL" id="MTYJ01000118">
    <property type="protein sequence ID" value="OQV13689.1"/>
    <property type="molecule type" value="Genomic_DNA"/>
</dbReference>
<feature type="region of interest" description="Disordered" evidence="1">
    <location>
        <begin position="15"/>
        <end position="37"/>
    </location>
</feature>
<keyword evidence="2" id="KW-0812">Transmembrane</keyword>
<sequence>MTTEASINEAGELGYTHGRADRNDPDSTRQLDDAQAHPDNAVTPIPSGVFPIIQKDLFVNKIHRCAPGFIVLFNICIWLNDPVNNVMLTMLGCCAWELVDVVLAYVFLFKCPSELPQNGTNTVAWMKTQRYCRRLIHAHLVVNITAGLTTLVALKCSFGLPASNNDEKVARLLIAFQLSLFILVQCHQLILTSIHSMALLAEWDNLIRDRITTTETDQPTDGGTVDLDVEANGEMDPAQRPISAKRKILDSLKKLLNGIWRAFGRAG</sequence>
<name>A0A1W0WER4_HYPEX</name>
<comment type="caution">
    <text evidence="3">The sequence shown here is derived from an EMBL/GenBank/DDBJ whole genome shotgun (WGS) entry which is preliminary data.</text>
</comment>
<reference evidence="4" key="1">
    <citation type="submission" date="2017-01" db="EMBL/GenBank/DDBJ databases">
        <title>Comparative genomics of anhydrobiosis in the tardigrade Hypsibius dujardini.</title>
        <authorList>
            <person name="Yoshida Y."/>
            <person name="Koutsovoulos G."/>
            <person name="Laetsch D."/>
            <person name="Stevens L."/>
            <person name="Kumar S."/>
            <person name="Horikawa D."/>
            <person name="Ishino K."/>
            <person name="Komine S."/>
            <person name="Tomita M."/>
            <person name="Blaxter M."/>
            <person name="Arakawa K."/>
        </authorList>
    </citation>
    <scope>NUCLEOTIDE SEQUENCE [LARGE SCALE GENOMIC DNA]</scope>
    <source>
        <strain evidence="4">Z151</strain>
    </source>
</reference>
<evidence type="ECO:0000256" key="2">
    <source>
        <dbReference type="SAM" id="Phobius"/>
    </source>
</evidence>
<organism evidence="3 4">
    <name type="scientific">Hypsibius exemplaris</name>
    <name type="common">Freshwater tardigrade</name>
    <dbReference type="NCBI Taxonomy" id="2072580"/>
    <lineage>
        <taxon>Eukaryota</taxon>
        <taxon>Metazoa</taxon>
        <taxon>Ecdysozoa</taxon>
        <taxon>Tardigrada</taxon>
        <taxon>Eutardigrada</taxon>
        <taxon>Parachela</taxon>
        <taxon>Hypsibioidea</taxon>
        <taxon>Hypsibiidae</taxon>
        <taxon>Hypsibius</taxon>
    </lineage>
</organism>
<gene>
    <name evidence="3" type="ORF">BV898_12083</name>
</gene>
<evidence type="ECO:0000313" key="3">
    <source>
        <dbReference type="EMBL" id="OQV13689.1"/>
    </source>
</evidence>
<dbReference type="Proteomes" id="UP000192578">
    <property type="component" value="Unassembled WGS sequence"/>
</dbReference>
<dbReference type="AlphaFoldDB" id="A0A1W0WER4"/>
<keyword evidence="2" id="KW-0472">Membrane</keyword>
<feature type="compositionally biased region" description="Basic and acidic residues" evidence="1">
    <location>
        <begin position="18"/>
        <end position="36"/>
    </location>
</feature>
<feature type="transmembrane region" description="Helical" evidence="2">
    <location>
        <begin position="174"/>
        <end position="201"/>
    </location>
</feature>
<evidence type="ECO:0000313" key="4">
    <source>
        <dbReference type="Proteomes" id="UP000192578"/>
    </source>
</evidence>